<dbReference type="OrthoDB" id="10501698at2759"/>
<dbReference type="AlphaFoldDB" id="A0A8J2K6D5"/>
<proteinExistence type="predicted"/>
<name>A0A8J2K6D5_9HEXA</name>
<organism evidence="2 3">
    <name type="scientific">Allacma fusca</name>
    <dbReference type="NCBI Taxonomy" id="39272"/>
    <lineage>
        <taxon>Eukaryota</taxon>
        <taxon>Metazoa</taxon>
        <taxon>Ecdysozoa</taxon>
        <taxon>Arthropoda</taxon>
        <taxon>Hexapoda</taxon>
        <taxon>Collembola</taxon>
        <taxon>Symphypleona</taxon>
        <taxon>Sminthuridae</taxon>
        <taxon>Allacma</taxon>
    </lineage>
</organism>
<keyword evidence="3" id="KW-1185">Reference proteome</keyword>
<sequence length="166" mass="19187">MEVETNWRDKDFVLVVTVLDIVLGVLIFGFHVSRLFVVNPVFEIVATPYTASLLISIAFWLFLFSLNILQIFVAFRLFLRVKESEPDVIWSLQSARVWLKVSGFLLAIVLLKVFIFLLLENQPGQTFGWILLVAEMFLKVAGLYFVKEFIDDLKSEISQTQFQHPI</sequence>
<dbReference type="Proteomes" id="UP000708208">
    <property type="component" value="Unassembled WGS sequence"/>
</dbReference>
<evidence type="ECO:0000256" key="1">
    <source>
        <dbReference type="SAM" id="Phobius"/>
    </source>
</evidence>
<evidence type="ECO:0000313" key="2">
    <source>
        <dbReference type="EMBL" id="CAG7729001.1"/>
    </source>
</evidence>
<keyword evidence="1" id="KW-0812">Transmembrane</keyword>
<feature type="transmembrane region" description="Helical" evidence="1">
    <location>
        <begin position="53"/>
        <end position="77"/>
    </location>
</feature>
<reference evidence="2" key="1">
    <citation type="submission" date="2021-06" db="EMBL/GenBank/DDBJ databases">
        <authorList>
            <person name="Hodson N. C."/>
            <person name="Mongue J. A."/>
            <person name="Jaron S. K."/>
        </authorList>
    </citation>
    <scope>NUCLEOTIDE SEQUENCE</scope>
</reference>
<keyword evidence="1" id="KW-0472">Membrane</keyword>
<comment type="caution">
    <text evidence="2">The sequence shown here is derived from an EMBL/GenBank/DDBJ whole genome shotgun (WGS) entry which is preliminary data.</text>
</comment>
<accession>A0A8J2K6D5</accession>
<evidence type="ECO:0000313" key="3">
    <source>
        <dbReference type="Proteomes" id="UP000708208"/>
    </source>
</evidence>
<protein>
    <submittedName>
        <fullName evidence="2">Uncharacterized protein</fullName>
    </submittedName>
</protein>
<dbReference type="EMBL" id="CAJVCH010171914">
    <property type="protein sequence ID" value="CAG7729001.1"/>
    <property type="molecule type" value="Genomic_DNA"/>
</dbReference>
<feature type="transmembrane region" description="Helical" evidence="1">
    <location>
        <begin position="125"/>
        <end position="146"/>
    </location>
</feature>
<gene>
    <name evidence="2" type="ORF">AFUS01_LOCUS17743</name>
</gene>
<feature type="transmembrane region" description="Helical" evidence="1">
    <location>
        <begin position="97"/>
        <end position="119"/>
    </location>
</feature>
<feature type="transmembrane region" description="Helical" evidence="1">
    <location>
        <begin position="12"/>
        <end position="33"/>
    </location>
</feature>
<keyword evidence="1" id="KW-1133">Transmembrane helix</keyword>